<proteinExistence type="inferred from homology"/>
<reference evidence="6 7" key="1">
    <citation type="submission" date="2020-07" db="EMBL/GenBank/DDBJ databases">
        <title>Mycobacterium kansasii (former subtype) with zoonotic potential isolated from diseased indoor pet cat, Japan.</title>
        <authorList>
            <person name="Fukano H."/>
            <person name="Terazono T."/>
            <person name="Hoshino Y."/>
        </authorList>
    </citation>
    <scope>NUCLEOTIDE SEQUENCE [LARGE SCALE GENOMIC DNA]</scope>
    <source>
        <strain evidence="6 7">Kuro-I</strain>
    </source>
</reference>
<feature type="compositionally biased region" description="Low complexity" evidence="5">
    <location>
        <begin position="19"/>
        <end position="41"/>
    </location>
</feature>
<keyword evidence="3 4" id="KW-0949">S-adenosyl-L-methionine</keyword>
<organism evidence="6 7">
    <name type="scientific">Mycobacterium kansasii</name>
    <dbReference type="NCBI Taxonomy" id="1768"/>
    <lineage>
        <taxon>Bacteria</taxon>
        <taxon>Bacillati</taxon>
        <taxon>Actinomycetota</taxon>
        <taxon>Actinomycetes</taxon>
        <taxon>Mycobacteriales</taxon>
        <taxon>Mycobacteriaceae</taxon>
        <taxon>Mycobacterium</taxon>
    </lineage>
</organism>
<dbReference type="PROSITE" id="PS51687">
    <property type="entry name" value="SAM_MT_RNA_M5U"/>
    <property type="match status" value="1"/>
</dbReference>
<dbReference type="InterPro" id="IPR010280">
    <property type="entry name" value="U5_MeTrfase_fam"/>
</dbReference>
<dbReference type="Proteomes" id="UP000516380">
    <property type="component" value="Chromosome"/>
</dbReference>
<dbReference type="Gene3D" id="3.40.50.150">
    <property type="entry name" value="Vaccinia Virus protein VP39"/>
    <property type="match status" value="1"/>
</dbReference>
<dbReference type="InterPro" id="IPR029063">
    <property type="entry name" value="SAM-dependent_MTases_sf"/>
</dbReference>
<dbReference type="Pfam" id="PF05958">
    <property type="entry name" value="tRNA_U5-meth_tr"/>
    <property type="match status" value="1"/>
</dbReference>
<evidence type="ECO:0000256" key="5">
    <source>
        <dbReference type="SAM" id="MobiDB-lite"/>
    </source>
</evidence>
<feature type="region of interest" description="Disordered" evidence="5">
    <location>
        <begin position="19"/>
        <end position="46"/>
    </location>
</feature>
<gene>
    <name evidence="6" type="ORF">NIIDMKKI_46410</name>
</gene>
<feature type="active site" description="Nucleophile" evidence="4">
    <location>
        <position position="74"/>
    </location>
</feature>
<dbReference type="GO" id="GO:0070041">
    <property type="term" value="F:rRNA (uridine-C5-)-methyltransferase activity"/>
    <property type="evidence" value="ECO:0007669"/>
    <property type="project" value="TreeGrafter"/>
</dbReference>
<keyword evidence="2 4" id="KW-0808">Transferase</keyword>
<evidence type="ECO:0000313" key="7">
    <source>
        <dbReference type="Proteomes" id="UP000516380"/>
    </source>
</evidence>
<sequence>MDRRQRACGVEDGPCRVGRSAAGSRRQRFGAAGARGQPPGADIAVLDPPRTGAGRDVINLLAAARVPRVVHIGCEAASFARDIGLYRSHDYLVEKIRVFDAFPLTHHVECVALLTC</sequence>
<keyword evidence="1 4" id="KW-0489">Methyltransferase</keyword>
<evidence type="ECO:0000256" key="2">
    <source>
        <dbReference type="ARBA" id="ARBA00022679"/>
    </source>
</evidence>
<evidence type="ECO:0000256" key="1">
    <source>
        <dbReference type="ARBA" id="ARBA00022603"/>
    </source>
</evidence>
<feature type="binding site" evidence="4">
    <location>
        <position position="47"/>
    </location>
    <ligand>
        <name>S-adenosyl-L-methionine</name>
        <dbReference type="ChEBI" id="CHEBI:59789"/>
    </ligand>
</feature>
<evidence type="ECO:0000313" key="6">
    <source>
        <dbReference type="EMBL" id="BCI89435.1"/>
    </source>
</evidence>
<dbReference type="GO" id="GO:0070475">
    <property type="term" value="P:rRNA base methylation"/>
    <property type="evidence" value="ECO:0007669"/>
    <property type="project" value="TreeGrafter"/>
</dbReference>
<evidence type="ECO:0008006" key="8">
    <source>
        <dbReference type="Google" id="ProtNLM"/>
    </source>
</evidence>
<evidence type="ECO:0000256" key="3">
    <source>
        <dbReference type="ARBA" id="ARBA00022691"/>
    </source>
</evidence>
<dbReference type="PANTHER" id="PTHR11061">
    <property type="entry name" value="RNA M5U METHYLTRANSFERASE"/>
    <property type="match status" value="1"/>
</dbReference>
<dbReference type="EMBL" id="AP023343">
    <property type="protein sequence ID" value="BCI89435.1"/>
    <property type="molecule type" value="Genomic_DNA"/>
</dbReference>
<dbReference type="PANTHER" id="PTHR11061:SF30">
    <property type="entry name" value="TRNA (URACIL(54)-C(5))-METHYLTRANSFERASE"/>
    <property type="match status" value="1"/>
</dbReference>
<protein>
    <recommendedName>
        <fullName evidence="8">tRNA (Uracil-5-)-methyltransferase family protein</fullName>
    </recommendedName>
</protein>
<dbReference type="AlphaFoldDB" id="A0A7G1II60"/>
<accession>A0A7G1II60</accession>
<comment type="caution">
    <text evidence="4">Lacks conserved residue(s) required for the propagation of feature annotation.</text>
</comment>
<dbReference type="SUPFAM" id="SSF53335">
    <property type="entry name" value="S-adenosyl-L-methionine-dependent methyltransferases"/>
    <property type="match status" value="1"/>
</dbReference>
<comment type="similarity">
    <text evidence="4">Belongs to the class I-like SAM-binding methyltransferase superfamily. RNA M5U methyltransferase family.</text>
</comment>
<evidence type="ECO:0000256" key="4">
    <source>
        <dbReference type="PROSITE-ProRule" id="PRU01024"/>
    </source>
</evidence>
<keyword evidence="7" id="KW-1185">Reference proteome</keyword>
<name>A0A7G1II60_MYCKA</name>